<dbReference type="Gene3D" id="3.10.100.10">
    <property type="entry name" value="Mannose-Binding Protein A, subunit A"/>
    <property type="match status" value="1"/>
</dbReference>
<dbReference type="Pfam" id="PF00059">
    <property type="entry name" value="Lectin_C"/>
    <property type="match status" value="1"/>
</dbReference>
<evidence type="ECO:0008006" key="5">
    <source>
        <dbReference type="Google" id="ProtNLM"/>
    </source>
</evidence>
<feature type="domain" description="C-type lectin" evidence="1">
    <location>
        <begin position="28"/>
        <end position="144"/>
    </location>
</feature>
<protein>
    <recommendedName>
        <fullName evidence="5">C-type lectin domain-containing protein</fullName>
    </recommendedName>
</protein>
<dbReference type="SUPFAM" id="SSF56436">
    <property type="entry name" value="C-type lectin-like"/>
    <property type="match status" value="1"/>
</dbReference>
<dbReference type="EMBL" id="JAODUP010000374">
    <property type="protein sequence ID" value="KAK2151142.1"/>
    <property type="molecule type" value="Genomic_DNA"/>
</dbReference>
<keyword evidence="4" id="KW-1185">Reference proteome</keyword>
<dbReference type="PROSITE" id="PS50041">
    <property type="entry name" value="C_TYPE_LECTIN_2"/>
    <property type="match status" value="1"/>
</dbReference>
<dbReference type="AlphaFoldDB" id="A0AAD9JEB8"/>
<reference evidence="3" key="1">
    <citation type="journal article" date="2023" name="Mol. Biol. Evol.">
        <title>Third-Generation Sequencing Reveals the Adaptive Role of the Epigenome in Three Deep-Sea Polychaetes.</title>
        <authorList>
            <person name="Perez M."/>
            <person name="Aroh O."/>
            <person name="Sun Y."/>
            <person name="Lan Y."/>
            <person name="Juniper S.K."/>
            <person name="Young C.R."/>
            <person name="Angers B."/>
            <person name="Qian P.Y."/>
        </authorList>
    </citation>
    <scope>NUCLEOTIDE SEQUENCE</scope>
    <source>
        <strain evidence="3">P08H-3</strain>
    </source>
</reference>
<dbReference type="InterPro" id="IPR003609">
    <property type="entry name" value="Pan_app"/>
</dbReference>
<dbReference type="SMART" id="SM00034">
    <property type="entry name" value="CLECT"/>
    <property type="match status" value="1"/>
</dbReference>
<dbReference type="InterPro" id="IPR050111">
    <property type="entry name" value="C-type_lectin/snaclec_domain"/>
</dbReference>
<gene>
    <name evidence="3" type="ORF">LSH36_374g00012</name>
</gene>
<sequence>MNNDILESLDQGVVSVFVMQLQLWLYRKETFYGARSTCREEGGDLVTISDREENQFVKDLLLVQEDVDGSGLRIALIGLSDVDQESVYVWVDGRITDYLNWSPGEPNDTELGGEDSVGIFGPISTHYGMWFDISTRRALEFICERQLRQIEVTPKRALGTGKSGVYLDRLMLEVVNVCSMNECFNRCLQQPYCLSVNFLKADQHHDNICVLNAATTKEHYAVISPPGASYNGSNIDEWVYLELVN</sequence>
<evidence type="ECO:0000313" key="4">
    <source>
        <dbReference type="Proteomes" id="UP001208570"/>
    </source>
</evidence>
<dbReference type="InterPro" id="IPR016186">
    <property type="entry name" value="C-type_lectin-like/link_sf"/>
</dbReference>
<dbReference type="Proteomes" id="UP001208570">
    <property type="component" value="Unassembled WGS sequence"/>
</dbReference>
<organism evidence="3 4">
    <name type="scientific">Paralvinella palmiformis</name>
    <dbReference type="NCBI Taxonomy" id="53620"/>
    <lineage>
        <taxon>Eukaryota</taxon>
        <taxon>Metazoa</taxon>
        <taxon>Spiralia</taxon>
        <taxon>Lophotrochozoa</taxon>
        <taxon>Annelida</taxon>
        <taxon>Polychaeta</taxon>
        <taxon>Sedentaria</taxon>
        <taxon>Canalipalpata</taxon>
        <taxon>Terebellida</taxon>
        <taxon>Terebelliformia</taxon>
        <taxon>Alvinellidae</taxon>
        <taxon>Paralvinella</taxon>
    </lineage>
</organism>
<dbReference type="Pfam" id="PF00024">
    <property type="entry name" value="PAN_1"/>
    <property type="match status" value="1"/>
</dbReference>
<dbReference type="PANTHER" id="PTHR22803">
    <property type="entry name" value="MANNOSE, PHOSPHOLIPASE, LECTIN RECEPTOR RELATED"/>
    <property type="match status" value="1"/>
</dbReference>
<proteinExistence type="predicted"/>
<name>A0AAD9JEB8_9ANNE</name>
<evidence type="ECO:0000259" key="2">
    <source>
        <dbReference type="PROSITE" id="PS50948"/>
    </source>
</evidence>
<evidence type="ECO:0000259" key="1">
    <source>
        <dbReference type="PROSITE" id="PS50041"/>
    </source>
</evidence>
<dbReference type="SUPFAM" id="SSF57414">
    <property type="entry name" value="Hairpin loop containing domain-like"/>
    <property type="match status" value="1"/>
</dbReference>
<feature type="domain" description="Apple" evidence="2">
    <location>
        <begin position="143"/>
        <end position="235"/>
    </location>
</feature>
<dbReference type="CDD" id="cd00037">
    <property type="entry name" value="CLECT"/>
    <property type="match status" value="1"/>
</dbReference>
<accession>A0AAD9JEB8</accession>
<evidence type="ECO:0000313" key="3">
    <source>
        <dbReference type="EMBL" id="KAK2151142.1"/>
    </source>
</evidence>
<dbReference type="PROSITE" id="PS50948">
    <property type="entry name" value="PAN"/>
    <property type="match status" value="1"/>
</dbReference>
<dbReference type="InterPro" id="IPR001304">
    <property type="entry name" value="C-type_lectin-like"/>
</dbReference>
<dbReference type="InterPro" id="IPR016187">
    <property type="entry name" value="CTDL_fold"/>
</dbReference>
<comment type="caution">
    <text evidence="3">The sequence shown here is derived from an EMBL/GenBank/DDBJ whole genome shotgun (WGS) entry which is preliminary data.</text>
</comment>